<dbReference type="AlphaFoldDB" id="A0A5C6CWQ2"/>
<accession>A0A5C6CWQ2</accession>
<dbReference type="Proteomes" id="UP000318437">
    <property type="component" value="Unassembled WGS sequence"/>
</dbReference>
<organism evidence="1 2">
    <name type="scientific">Bythopirellula polymerisocia</name>
    <dbReference type="NCBI Taxonomy" id="2528003"/>
    <lineage>
        <taxon>Bacteria</taxon>
        <taxon>Pseudomonadati</taxon>
        <taxon>Planctomycetota</taxon>
        <taxon>Planctomycetia</taxon>
        <taxon>Pirellulales</taxon>
        <taxon>Lacipirellulaceae</taxon>
        <taxon>Bythopirellula</taxon>
    </lineage>
</organism>
<proteinExistence type="predicted"/>
<reference evidence="1 2" key="1">
    <citation type="submission" date="2019-02" db="EMBL/GenBank/DDBJ databases">
        <title>Deep-cultivation of Planctomycetes and their phenomic and genomic characterization uncovers novel biology.</title>
        <authorList>
            <person name="Wiegand S."/>
            <person name="Jogler M."/>
            <person name="Boedeker C."/>
            <person name="Pinto D."/>
            <person name="Vollmers J."/>
            <person name="Rivas-Marin E."/>
            <person name="Kohn T."/>
            <person name="Peeters S.H."/>
            <person name="Heuer A."/>
            <person name="Rast P."/>
            <person name="Oberbeckmann S."/>
            <person name="Bunk B."/>
            <person name="Jeske O."/>
            <person name="Meyerdierks A."/>
            <person name="Storesund J.E."/>
            <person name="Kallscheuer N."/>
            <person name="Luecker S."/>
            <person name="Lage O.M."/>
            <person name="Pohl T."/>
            <person name="Merkel B.J."/>
            <person name="Hornburger P."/>
            <person name="Mueller R.-W."/>
            <person name="Bruemmer F."/>
            <person name="Labrenz M."/>
            <person name="Spormann A.M."/>
            <person name="Op Den Camp H."/>
            <person name="Overmann J."/>
            <person name="Amann R."/>
            <person name="Jetten M.S.M."/>
            <person name="Mascher T."/>
            <person name="Medema M.H."/>
            <person name="Devos D.P."/>
            <person name="Kaster A.-K."/>
            <person name="Ovreas L."/>
            <person name="Rohde M."/>
            <person name="Galperin M.Y."/>
            <person name="Jogler C."/>
        </authorList>
    </citation>
    <scope>NUCLEOTIDE SEQUENCE [LARGE SCALE GENOMIC DNA]</scope>
    <source>
        <strain evidence="1 2">Pla144</strain>
    </source>
</reference>
<sequence>MRHAITMECDLLRIVRPHSLVMPPQLLGLAELTFLRNVGSIGNWHVILGRNLSMNEHDNSLIYSLRLSCKSLVTAALALFLLLGRDALAAPPIAPPPAPPVADEILLISTRQMGTTCDPNRMEREMDCRRLTFDADGLPTWMTYDWHNLQNPSTGTRKTVIYVHGNRVELGNDVAEGMAVYESLVGARRSGEPLRYIIWSWPSEQIPGLIKDYKVKAKRTNEVAWQLAWFVDQLPADMPLALMGYSYGARTVSGTMHLLGGGHLNELRFTSRRHPERSPARVALVAAAFDADWVVPGEVHERALTQIEQMVVVTNRLDPAMRFFRLSTKHSRVDAMGLAGVDHREKLGTALNRIRTIDVTHEVGRSHVIYDYLADEPKMTSMWRQLLEDSGDSQSDTIIPAYAHIRPHTELK</sequence>
<protein>
    <recommendedName>
        <fullName evidence="3">Alpha/beta hydrolase family protein</fullName>
    </recommendedName>
</protein>
<dbReference type="EMBL" id="SJPS01000002">
    <property type="protein sequence ID" value="TWU28295.1"/>
    <property type="molecule type" value="Genomic_DNA"/>
</dbReference>
<evidence type="ECO:0008006" key="3">
    <source>
        <dbReference type="Google" id="ProtNLM"/>
    </source>
</evidence>
<dbReference type="SUPFAM" id="SSF53474">
    <property type="entry name" value="alpha/beta-Hydrolases"/>
    <property type="match status" value="1"/>
</dbReference>
<dbReference type="OrthoDB" id="241925at2"/>
<name>A0A5C6CWQ2_9BACT</name>
<comment type="caution">
    <text evidence="1">The sequence shown here is derived from an EMBL/GenBank/DDBJ whole genome shotgun (WGS) entry which is preliminary data.</text>
</comment>
<evidence type="ECO:0000313" key="2">
    <source>
        <dbReference type="Proteomes" id="UP000318437"/>
    </source>
</evidence>
<dbReference type="InterPro" id="IPR029058">
    <property type="entry name" value="AB_hydrolase_fold"/>
</dbReference>
<evidence type="ECO:0000313" key="1">
    <source>
        <dbReference type="EMBL" id="TWU28295.1"/>
    </source>
</evidence>
<keyword evidence="2" id="KW-1185">Reference proteome</keyword>
<gene>
    <name evidence="1" type="ORF">Pla144_15820</name>
</gene>